<evidence type="ECO:0000313" key="3">
    <source>
        <dbReference type="Proteomes" id="UP001212152"/>
    </source>
</evidence>
<dbReference type="Proteomes" id="UP001212152">
    <property type="component" value="Unassembled WGS sequence"/>
</dbReference>
<feature type="compositionally biased region" description="Low complexity" evidence="1">
    <location>
        <begin position="227"/>
        <end position="256"/>
    </location>
</feature>
<dbReference type="AlphaFoldDB" id="A0AAD5XPV7"/>
<evidence type="ECO:0000256" key="1">
    <source>
        <dbReference type="SAM" id="MobiDB-lite"/>
    </source>
</evidence>
<protein>
    <submittedName>
        <fullName evidence="2">Uncharacterized protein</fullName>
    </submittedName>
</protein>
<reference evidence="2" key="1">
    <citation type="submission" date="2020-05" db="EMBL/GenBank/DDBJ databases">
        <title>Phylogenomic resolution of chytrid fungi.</title>
        <authorList>
            <person name="Stajich J.E."/>
            <person name="Amses K."/>
            <person name="Simmons R."/>
            <person name="Seto K."/>
            <person name="Myers J."/>
            <person name="Bonds A."/>
            <person name="Quandt C.A."/>
            <person name="Barry K."/>
            <person name="Liu P."/>
            <person name="Grigoriev I."/>
            <person name="Longcore J.E."/>
            <person name="James T.Y."/>
        </authorList>
    </citation>
    <scope>NUCLEOTIDE SEQUENCE</scope>
    <source>
        <strain evidence="2">JEL0379</strain>
    </source>
</reference>
<gene>
    <name evidence="2" type="ORF">HDU87_004569</name>
</gene>
<comment type="caution">
    <text evidence="2">The sequence shown here is derived from an EMBL/GenBank/DDBJ whole genome shotgun (WGS) entry which is preliminary data.</text>
</comment>
<dbReference type="EMBL" id="JADGJQ010000034">
    <property type="protein sequence ID" value="KAJ3177317.1"/>
    <property type="molecule type" value="Genomic_DNA"/>
</dbReference>
<keyword evidence="3" id="KW-1185">Reference proteome</keyword>
<accession>A0AAD5XPV7</accession>
<organism evidence="2 3">
    <name type="scientific">Geranomyces variabilis</name>
    <dbReference type="NCBI Taxonomy" id="109894"/>
    <lineage>
        <taxon>Eukaryota</taxon>
        <taxon>Fungi</taxon>
        <taxon>Fungi incertae sedis</taxon>
        <taxon>Chytridiomycota</taxon>
        <taxon>Chytridiomycota incertae sedis</taxon>
        <taxon>Chytridiomycetes</taxon>
        <taxon>Spizellomycetales</taxon>
        <taxon>Powellomycetaceae</taxon>
        <taxon>Geranomyces</taxon>
    </lineage>
</organism>
<sequence>MSDAMASKSKRKQGNEQAVMACQACKRTIGLATADDPSQASTQRNYMGHDTQNAHHAGNRSNAVNLDIESVCVPCYAKYGFCSECGGGGTYRTGKYRPRELFQAGRRTCSLSHVRVGRSHPVRYTFEAWDLDRMDPNLRNLRAEQVAHYFVETATKIVACAQVMEFTVGVKTWEDVQRRRVGSREEIMALIDGTCHSEADGNPPPRRYLGVAWMPVPGPRSKRAETAANNAAAANLSSATPPSSHNNSSSSSSNLPAPTHTIAAILTARYDESTGILEHSYSTCTNNTPKGPALALFQSLWQILPSTPQWVYYLSRKQHGLSPKFARQNGIKFRTVAEWRKRGKQITSNMFAKSLLRAEVRDQFEAFVADESDVRSALDGLAAQSAPRDRDSADDS</sequence>
<name>A0AAD5XPV7_9FUNG</name>
<feature type="region of interest" description="Disordered" evidence="1">
    <location>
        <begin position="34"/>
        <end position="58"/>
    </location>
</feature>
<proteinExistence type="predicted"/>
<evidence type="ECO:0000313" key="2">
    <source>
        <dbReference type="EMBL" id="KAJ3177317.1"/>
    </source>
</evidence>
<feature type="region of interest" description="Disordered" evidence="1">
    <location>
        <begin position="220"/>
        <end position="256"/>
    </location>
</feature>
<feature type="compositionally biased region" description="Polar residues" evidence="1">
    <location>
        <begin position="36"/>
        <end position="45"/>
    </location>
</feature>